<evidence type="ECO:0000313" key="2">
    <source>
        <dbReference type="EMBL" id="UYA98855.1"/>
    </source>
</evidence>
<dbReference type="Proteomes" id="UP001164550">
    <property type="component" value="Segment"/>
</dbReference>
<feature type="region of interest" description="Disordered" evidence="1">
    <location>
        <begin position="9"/>
        <end position="28"/>
    </location>
</feature>
<organism evidence="2 3">
    <name type="scientific">Xanthomonas phage vB_Xar_IVIA-DoCa7</name>
    <dbReference type="NCBI Taxonomy" id="2975534"/>
    <lineage>
        <taxon>Viruses</taxon>
        <taxon>Duplodnaviria</taxon>
        <taxon>Heunggongvirae</taxon>
        <taxon>Uroviricota</taxon>
        <taxon>Caudoviricetes</taxon>
        <taxon>Autographivirales</taxon>
        <taxon>Autonotataviridae</taxon>
        <taxon>Paternavirus</taxon>
        <taxon>Paternavirus doca7</taxon>
    </lineage>
</organism>
<evidence type="ECO:0000256" key="1">
    <source>
        <dbReference type="SAM" id="MobiDB-lite"/>
    </source>
</evidence>
<name>A0A9X9JPY2_9CAUD</name>
<evidence type="ECO:0000313" key="3">
    <source>
        <dbReference type="Proteomes" id="UP001164550"/>
    </source>
</evidence>
<feature type="region of interest" description="Disordered" evidence="1">
    <location>
        <begin position="267"/>
        <end position="290"/>
    </location>
</feature>
<protein>
    <submittedName>
        <fullName evidence="2">Uncharacterized protein</fullName>
    </submittedName>
</protein>
<reference evidence="2" key="1">
    <citation type="submission" date="2022-07" db="EMBL/GenBank/DDBJ databases">
        <title>Comparative analysis of new lytic phages for the biological control of phytopathogenic Xanthomonas spp.</title>
        <authorList>
            <person name="Domingo-Calap M.L."/>
            <person name="Bernabeu-Gimeno M."/>
            <person name="Aure C.M."/>
            <person name="Marco-Noales E."/>
            <person name="Domingo-Calap P."/>
        </authorList>
    </citation>
    <scope>NUCLEOTIDE SEQUENCE</scope>
</reference>
<proteinExistence type="predicted"/>
<dbReference type="EMBL" id="ON932081">
    <property type="protein sequence ID" value="UYA98855.1"/>
    <property type="molecule type" value="Genomic_DNA"/>
</dbReference>
<accession>A0A9X9JPY2</accession>
<gene>
    <name evidence="2" type="ORF">IVIADoCa7_29</name>
</gene>
<keyword evidence="3" id="KW-1185">Reference proteome</keyword>
<sequence length="290" mass="32121">MAFNMGAALDNAKQKTNMNEEQAGGPGYEPPAAGVCNLRFVGYIEVGKQEVQYGKDKPKEIKDMVHLIWELSGPKHKPREGSDGKTFPIVMVQEMTNTLTAKSLLFKQFKAMNAAHGGKFTHIAEMIGLPFRGKVTHDPKKNGEITYYNEKLTDIGKAERPEFKQNEDTGEMEETGNMVPVKVDPALTKEMGFLFHHSGKDHWDTLYIEGEYPERKNDKGEVVKAAQSKNKWQLMIQNAKNWKESPMYPIVNGGAKGAEDAAGVADMIGGEEEEQVASGRQADSDDGIDV</sequence>